<reference evidence="2" key="1">
    <citation type="journal article" date="2020" name="mSystems">
        <title>Genome- and Community-Level Interaction Insights into Carbon Utilization and Element Cycling Functions of Hydrothermarchaeota in Hydrothermal Sediment.</title>
        <authorList>
            <person name="Zhou Z."/>
            <person name="Liu Y."/>
            <person name="Xu W."/>
            <person name="Pan J."/>
            <person name="Luo Z.H."/>
            <person name="Li M."/>
        </authorList>
    </citation>
    <scope>NUCLEOTIDE SEQUENCE [LARGE SCALE GENOMIC DNA]</scope>
    <source>
        <strain evidence="2">SpSt-418</strain>
    </source>
</reference>
<name>A0A7C3PGR7_9CYAN</name>
<protein>
    <submittedName>
        <fullName evidence="2">Uncharacterized protein</fullName>
    </submittedName>
</protein>
<accession>A0A7C3PGR7</accession>
<comment type="caution">
    <text evidence="2">The sequence shown here is derived from an EMBL/GenBank/DDBJ whole genome shotgun (WGS) entry which is preliminary data.</text>
</comment>
<gene>
    <name evidence="2" type="ORF">ENR64_07180</name>
</gene>
<evidence type="ECO:0000313" key="2">
    <source>
        <dbReference type="EMBL" id="HFM97540.1"/>
    </source>
</evidence>
<feature type="transmembrane region" description="Helical" evidence="1">
    <location>
        <begin position="43"/>
        <end position="66"/>
    </location>
</feature>
<dbReference type="AlphaFoldDB" id="A0A7C3PGR7"/>
<proteinExistence type="predicted"/>
<sequence>MTEQKTVNTEQNLEALASLECDFDTQSSQLSLKAEFQLRLPDAILRLLIGLIVVGSAGTGLLVSHFPSVAPQLSPPAETQPRK</sequence>
<organism evidence="2">
    <name type="scientific">Oscillatoriales cyanobacterium SpSt-418</name>
    <dbReference type="NCBI Taxonomy" id="2282169"/>
    <lineage>
        <taxon>Bacteria</taxon>
        <taxon>Bacillati</taxon>
        <taxon>Cyanobacteriota</taxon>
        <taxon>Cyanophyceae</taxon>
        <taxon>Oscillatoriophycideae</taxon>
        <taxon>Oscillatoriales</taxon>
    </lineage>
</organism>
<dbReference type="EMBL" id="DSRU01000090">
    <property type="protein sequence ID" value="HFM97540.1"/>
    <property type="molecule type" value="Genomic_DNA"/>
</dbReference>
<keyword evidence="1" id="KW-0812">Transmembrane</keyword>
<keyword evidence="1" id="KW-1133">Transmembrane helix</keyword>
<evidence type="ECO:0000256" key="1">
    <source>
        <dbReference type="SAM" id="Phobius"/>
    </source>
</evidence>
<keyword evidence="1" id="KW-0472">Membrane</keyword>